<gene>
    <name evidence="4 7" type="primary">msrA</name>
    <name evidence="7" type="ORF">MUN82_18865</name>
</gene>
<dbReference type="NCBIfam" id="TIGR00401">
    <property type="entry name" value="msrA"/>
    <property type="match status" value="1"/>
</dbReference>
<comment type="similarity">
    <text evidence="4">Belongs to the MsrA Met sulfoxide reductase family.</text>
</comment>
<dbReference type="InterPro" id="IPR002569">
    <property type="entry name" value="Met_Sox_Rdtase_MsrA_dom"/>
</dbReference>
<dbReference type="KEGG" id="haei:MUN82_18865"/>
<comment type="function">
    <text evidence="4">Has an important function as a repair enzyme for proteins that have been inactivated by oxidation. Catalyzes the reversible oxidation-reduction of methionine sulfoxide in proteins to methionine.</text>
</comment>
<dbReference type="Proteomes" id="UP000829925">
    <property type="component" value="Chromosome"/>
</dbReference>
<feature type="active site" evidence="4">
    <location>
        <position position="50"/>
    </location>
</feature>
<feature type="chain" id="PRO_5035741470" description="Peptide methionine sulfoxide reductase MsrA" evidence="5">
    <location>
        <begin position="21"/>
        <end position="223"/>
    </location>
</feature>
<dbReference type="PANTHER" id="PTHR43774">
    <property type="entry name" value="PEPTIDE METHIONINE SULFOXIDE REDUCTASE"/>
    <property type="match status" value="1"/>
</dbReference>
<evidence type="ECO:0000256" key="4">
    <source>
        <dbReference type="HAMAP-Rule" id="MF_01401"/>
    </source>
</evidence>
<feature type="domain" description="Peptide methionine sulphoxide reductase MsrA" evidence="6">
    <location>
        <begin position="44"/>
        <end position="196"/>
    </location>
</feature>
<dbReference type="PROSITE" id="PS51257">
    <property type="entry name" value="PROKAR_LIPOPROTEIN"/>
    <property type="match status" value="1"/>
</dbReference>
<name>A0A8T9SYU7_9BACT</name>
<keyword evidence="1 4" id="KW-0560">Oxidoreductase</keyword>
<evidence type="ECO:0000259" key="6">
    <source>
        <dbReference type="Pfam" id="PF01625"/>
    </source>
</evidence>
<evidence type="ECO:0000256" key="1">
    <source>
        <dbReference type="ARBA" id="ARBA00023002"/>
    </source>
</evidence>
<dbReference type="Gene3D" id="3.30.1060.10">
    <property type="entry name" value="Peptide methionine sulphoxide reductase MsrA"/>
    <property type="match status" value="1"/>
</dbReference>
<dbReference type="Pfam" id="PF01625">
    <property type="entry name" value="PMSR"/>
    <property type="match status" value="1"/>
</dbReference>
<accession>A0A8T9SYU7</accession>
<dbReference type="HAMAP" id="MF_01401">
    <property type="entry name" value="MsrA"/>
    <property type="match status" value="1"/>
</dbReference>
<keyword evidence="5" id="KW-0732">Signal</keyword>
<evidence type="ECO:0000256" key="5">
    <source>
        <dbReference type="SAM" id="SignalP"/>
    </source>
</evidence>
<proteinExistence type="inferred from homology"/>
<dbReference type="PANTHER" id="PTHR43774:SF1">
    <property type="entry name" value="PEPTIDE METHIONINE SULFOXIDE REDUCTASE MSRA 2"/>
    <property type="match status" value="1"/>
</dbReference>
<feature type="signal peptide" evidence="5">
    <location>
        <begin position="1"/>
        <end position="20"/>
    </location>
</feature>
<reference evidence="7 8" key="1">
    <citation type="submission" date="2022-04" db="EMBL/GenBank/DDBJ databases">
        <title>Hymenobacter sp. isolated from the air.</title>
        <authorList>
            <person name="Won M."/>
            <person name="Lee C.-M."/>
            <person name="Woen H.-Y."/>
            <person name="Kwon S.-W."/>
        </authorList>
    </citation>
    <scope>NUCLEOTIDE SEQUENCE [LARGE SCALE GENOMIC DNA]</scope>
    <source>
        <strain evidence="8">5413 J-13</strain>
    </source>
</reference>
<dbReference type="InterPro" id="IPR036509">
    <property type="entry name" value="Met_Sox_Rdtase_MsrA_sf"/>
</dbReference>
<dbReference type="AlphaFoldDB" id="A0A8T9SYU7"/>
<dbReference type="GO" id="GO:0008113">
    <property type="term" value="F:peptide-methionine (S)-S-oxide reductase activity"/>
    <property type="evidence" value="ECO:0007669"/>
    <property type="project" value="UniProtKB-UniRule"/>
</dbReference>
<organism evidence="7 8">
    <name type="scientific">Hymenobacter aerilatus</name>
    <dbReference type="NCBI Taxonomy" id="2932251"/>
    <lineage>
        <taxon>Bacteria</taxon>
        <taxon>Pseudomonadati</taxon>
        <taxon>Bacteroidota</taxon>
        <taxon>Cytophagia</taxon>
        <taxon>Cytophagales</taxon>
        <taxon>Hymenobacteraceae</taxon>
        <taxon>Hymenobacter</taxon>
    </lineage>
</organism>
<dbReference type="EMBL" id="CP095053">
    <property type="protein sequence ID" value="UOR04986.1"/>
    <property type="molecule type" value="Genomic_DNA"/>
</dbReference>
<evidence type="ECO:0000256" key="2">
    <source>
        <dbReference type="ARBA" id="ARBA00047806"/>
    </source>
</evidence>
<comment type="catalytic activity">
    <reaction evidence="3 4">
        <text>[thioredoxin]-disulfide + L-methionine + H2O = L-methionine (S)-S-oxide + [thioredoxin]-dithiol</text>
        <dbReference type="Rhea" id="RHEA:19993"/>
        <dbReference type="Rhea" id="RHEA-COMP:10698"/>
        <dbReference type="Rhea" id="RHEA-COMP:10700"/>
        <dbReference type="ChEBI" id="CHEBI:15377"/>
        <dbReference type="ChEBI" id="CHEBI:29950"/>
        <dbReference type="ChEBI" id="CHEBI:50058"/>
        <dbReference type="ChEBI" id="CHEBI:57844"/>
        <dbReference type="ChEBI" id="CHEBI:58772"/>
        <dbReference type="EC" id="1.8.4.11"/>
    </reaction>
</comment>
<sequence>MKLFQSFLLVLATVASTACAQQQQPANALKPAPLPKNTQGLAVATFAGGCFWSVQETFREVRGVRETLAGYAGGKAQNPTYEEVAGQGTGHAESVQVYYDPKQVSYQQLLDVFFLGAHNPTELNYQGPDRGPEYRSVAFYRTPQEKQQIEATVKKVNASHHYGSEPVVTQVVPIQKFWPAEGYHQGFYRENPNQGYIANVSRPKVEKFRKAFPNLLKADVATR</sequence>
<protein>
    <recommendedName>
        <fullName evidence="4">Peptide methionine sulfoxide reductase MsrA</fullName>
        <shortName evidence="4">Protein-methionine-S-oxide reductase</shortName>
        <ecNumber evidence="4">1.8.4.11</ecNumber>
    </recommendedName>
    <alternativeName>
        <fullName evidence="4">Peptide-methionine (S)-S-oxide reductase</fullName>
        <shortName evidence="4">Peptide Met(O) reductase</shortName>
    </alternativeName>
</protein>
<dbReference type="EC" id="1.8.4.11" evidence="4"/>
<keyword evidence="8" id="KW-1185">Reference proteome</keyword>
<evidence type="ECO:0000313" key="8">
    <source>
        <dbReference type="Proteomes" id="UP000829925"/>
    </source>
</evidence>
<dbReference type="SUPFAM" id="SSF55068">
    <property type="entry name" value="Peptide methionine sulfoxide reductase"/>
    <property type="match status" value="1"/>
</dbReference>
<evidence type="ECO:0000313" key="7">
    <source>
        <dbReference type="EMBL" id="UOR04986.1"/>
    </source>
</evidence>
<evidence type="ECO:0000256" key="3">
    <source>
        <dbReference type="ARBA" id="ARBA00048782"/>
    </source>
</evidence>
<comment type="catalytic activity">
    <reaction evidence="2 4">
        <text>L-methionyl-[protein] + [thioredoxin]-disulfide + H2O = L-methionyl-(S)-S-oxide-[protein] + [thioredoxin]-dithiol</text>
        <dbReference type="Rhea" id="RHEA:14217"/>
        <dbReference type="Rhea" id="RHEA-COMP:10698"/>
        <dbReference type="Rhea" id="RHEA-COMP:10700"/>
        <dbReference type="Rhea" id="RHEA-COMP:12313"/>
        <dbReference type="Rhea" id="RHEA-COMP:12315"/>
        <dbReference type="ChEBI" id="CHEBI:15377"/>
        <dbReference type="ChEBI" id="CHEBI:16044"/>
        <dbReference type="ChEBI" id="CHEBI:29950"/>
        <dbReference type="ChEBI" id="CHEBI:44120"/>
        <dbReference type="ChEBI" id="CHEBI:50058"/>
        <dbReference type="EC" id="1.8.4.11"/>
    </reaction>
</comment>
<dbReference type="RefSeq" id="WP_245092899.1">
    <property type="nucleotide sequence ID" value="NZ_CP095053.1"/>
</dbReference>